<organism evidence="2 3">
    <name type="scientific">Glarea lozoyensis (strain ATCC 20868 / MF5171)</name>
    <dbReference type="NCBI Taxonomy" id="1116229"/>
    <lineage>
        <taxon>Eukaryota</taxon>
        <taxon>Fungi</taxon>
        <taxon>Dikarya</taxon>
        <taxon>Ascomycota</taxon>
        <taxon>Pezizomycotina</taxon>
        <taxon>Leotiomycetes</taxon>
        <taxon>Helotiales</taxon>
        <taxon>Helotiaceae</taxon>
        <taxon>Glarea</taxon>
    </lineage>
</organism>
<reference evidence="2 3" key="1">
    <citation type="journal article" date="2013" name="BMC Genomics">
        <title>Genomics-driven discovery of the pneumocandin biosynthetic gene cluster in the fungus Glarea lozoyensis.</title>
        <authorList>
            <person name="Chen L."/>
            <person name="Yue Q."/>
            <person name="Zhang X."/>
            <person name="Xiang M."/>
            <person name="Wang C."/>
            <person name="Li S."/>
            <person name="Che Y."/>
            <person name="Ortiz-Lopez F.J."/>
            <person name="Bills G.F."/>
            <person name="Liu X."/>
            <person name="An Z."/>
        </authorList>
    </citation>
    <scope>NUCLEOTIDE SEQUENCE [LARGE SCALE GENOMIC DNA]</scope>
    <source>
        <strain evidence="3">ATCC 20868 / MF5171</strain>
    </source>
</reference>
<accession>S3DDG1</accession>
<dbReference type="Proteomes" id="UP000016922">
    <property type="component" value="Unassembled WGS sequence"/>
</dbReference>
<dbReference type="PANTHER" id="PTHR33112:SF16">
    <property type="entry name" value="HETEROKARYON INCOMPATIBILITY DOMAIN-CONTAINING PROTEIN"/>
    <property type="match status" value="1"/>
</dbReference>
<proteinExistence type="predicted"/>
<dbReference type="HOGENOM" id="CLU_002639_5_5_1"/>
<dbReference type="OrthoDB" id="5125733at2759"/>
<dbReference type="EMBL" id="KE145353">
    <property type="protein sequence ID" value="EPE35755.1"/>
    <property type="molecule type" value="Genomic_DNA"/>
</dbReference>
<gene>
    <name evidence="2" type="ORF">GLAREA_05093</name>
</gene>
<name>S3DDG1_GLAL2</name>
<feature type="domain" description="Heterokaryon incompatibility" evidence="1">
    <location>
        <begin position="210"/>
        <end position="278"/>
    </location>
</feature>
<dbReference type="Pfam" id="PF06985">
    <property type="entry name" value="HET"/>
    <property type="match status" value="1"/>
</dbReference>
<evidence type="ECO:0000313" key="2">
    <source>
        <dbReference type="EMBL" id="EPE35755.1"/>
    </source>
</evidence>
<dbReference type="RefSeq" id="XP_008076573.1">
    <property type="nucleotide sequence ID" value="XM_008078382.1"/>
</dbReference>
<protein>
    <recommendedName>
        <fullName evidence="1">Heterokaryon incompatibility domain-containing protein</fullName>
    </recommendedName>
</protein>
<dbReference type="GeneID" id="19464147"/>
<dbReference type="STRING" id="1116229.S3DDG1"/>
<keyword evidence="3" id="KW-1185">Reference proteome</keyword>
<dbReference type="AlphaFoldDB" id="S3DDG1"/>
<evidence type="ECO:0000259" key="1">
    <source>
        <dbReference type="Pfam" id="PF06985"/>
    </source>
</evidence>
<sequence>MPGLCNKCQTVELHYRSEYRRDEKPVIIKQYGSLAELKTPAGSNCSFCSLLLRSCRSDYATRIPVFVKGGVDPEDLTKIICRYNQGVSNIEVQYSFRKALQTTHFRLGGLYTHGDSSIAQYIPGRPISEEPGSEEDFQLYEDWTQECEENHPRCQKAETLLPTRVIDVGSPDGSQKVHLFVPEKGFKGRYLTLLLTPTKTTPTHVLTASKLSQSQKSISLSTLPLTLQDAITTTRRLGHRYIYIPSLCIIQDSPSDRAAEMRKLGDVYANSCLTISVGEDDGFLGSRTLGEDAPLLFYGINGSKGRVYIRSEIPGEGDEDAMTPEHYLSPRILSFGKSQTTFFCPSASYQESLAHPQPPPSHHSNPETLHSNWTQMISDFTAHPDAQERLPLLNGLAERVEVDDSYHFGHWRSQLPGSLLWNTVDSTSPASTSTSIPSWSWPSTPGEIHFEPPSSKNYCTLHSLTPSGTISLQTHLAPLTLLSPKTKKSNSVSWACEGQIMIEGTSVMMGKGTVRFDSSWNGQPVMGLVVTGVSGLVVQRTGEKDGWRRVGRYRVSKTGEGGEGVRRDRVVLLV</sequence>
<evidence type="ECO:0000313" key="3">
    <source>
        <dbReference type="Proteomes" id="UP000016922"/>
    </source>
</evidence>
<dbReference type="PANTHER" id="PTHR33112">
    <property type="entry name" value="DOMAIN PROTEIN, PUTATIVE-RELATED"/>
    <property type="match status" value="1"/>
</dbReference>
<dbReference type="InterPro" id="IPR010730">
    <property type="entry name" value="HET"/>
</dbReference>
<dbReference type="KEGG" id="glz:GLAREA_05093"/>